<dbReference type="RefSeq" id="WP_280742702.1">
    <property type="nucleotide sequence ID" value="NZ_JAATJE010000003.1"/>
</dbReference>
<sequence length="41" mass="4285">MSHLPMMPVLDRSGFAPVVGTAVSMIGMLVLVGTSLVHMMA</sequence>
<accession>A0ABX0XRS3</accession>
<organism evidence="2 3">
    <name type="scientific">Sphingomonas jejuensis</name>
    <dbReference type="NCBI Taxonomy" id="904715"/>
    <lineage>
        <taxon>Bacteria</taxon>
        <taxon>Pseudomonadati</taxon>
        <taxon>Pseudomonadota</taxon>
        <taxon>Alphaproteobacteria</taxon>
        <taxon>Sphingomonadales</taxon>
        <taxon>Sphingomonadaceae</taxon>
        <taxon>Sphingomonas</taxon>
    </lineage>
</organism>
<feature type="transmembrane region" description="Helical" evidence="1">
    <location>
        <begin position="15"/>
        <end position="37"/>
    </location>
</feature>
<keyword evidence="1" id="KW-0812">Transmembrane</keyword>
<dbReference type="Proteomes" id="UP000734218">
    <property type="component" value="Unassembled WGS sequence"/>
</dbReference>
<keyword evidence="1" id="KW-1133">Transmembrane helix</keyword>
<gene>
    <name evidence="2" type="ORF">GGR88_002901</name>
</gene>
<evidence type="ECO:0000256" key="1">
    <source>
        <dbReference type="SAM" id="Phobius"/>
    </source>
</evidence>
<reference evidence="2 3" key="1">
    <citation type="submission" date="2020-03" db="EMBL/GenBank/DDBJ databases">
        <title>Genomic Encyclopedia of Type Strains, Phase IV (KMG-IV): sequencing the most valuable type-strain genomes for metagenomic binning, comparative biology and taxonomic classification.</title>
        <authorList>
            <person name="Goeker M."/>
        </authorList>
    </citation>
    <scope>NUCLEOTIDE SEQUENCE [LARGE SCALE GENOMIC DNA]</scope>
    <source>
        <strain evidence="2 3">DSM 27651</strain>
    </source>
</reference>
<keyword evidence="1" id="KW-0472">Membrane</keyword>
<protein>
    <submittedName>
        <fullName evidence="2">Uncharacterized protein</fullName>
    </submittedName>
</protein>
<dbReference type="EMBL" id="JAATJE010000003">
    <property type="protein sequence ID" value="NJC35372.1"/>
    <property type="molecule type" value="Genomic_DNA"/>
</dbReference>
<name>A0ABX0XRS3_9SPHN</name>
<keyword evidence="3" id="KW-1185">Reference proteome</keyword>
<evidence type="ECO:0000313" key="3">
    <source>
        <dbReference type="Proteomes" id="UP000734218"/>
    </source>
</evidence>
<evidence type="ECO:0000313" key="2">
    <source>
        <dbReference type="EMBL" id="NJC35372.1"/>
    </source>
</evidence>
<comment type="caution">
    <text evidence="2">The sequence shown here is derived from an EMBL/GenBank/DDBJ whole genome shotgun (WGS) entry which is preliminary data.</text>
</comment>
<proteinExistence type="predicted"/>